<keyword evidence="2" id="KW-1133">Transmembrane helix</keyword>
<keyword evidence="2" id="KW-0812">Transmembrane</keyword>
<feature type="compositionally biased region" description="Basic residues" evidence="1">
    <location>
        <begin position="527"/>
        <end position="538"/>
    </location>
</feature>
<gene>
    <name evidence="4" type="ORF">HUG17_6205</name>
</gene>
<dbReference type="SUPFAM" id="SSF56300">
    <property type="entry name" value="Metallo-dependent phosphatases"/>
    <property type="match status" value="1"/>
</dbReference>
<evidence type="ECO:0000256" key="1">
    <source>
        <dbReference type="SAM" id="MobiDB-lite"/>
    </source>
</evidence>
<dbReference type="GO" id="GO:0005634">
    <property type="term" value="C:nucleus"/>
    <property type="evidence" value="ECO:0007669"/>
    <property type="project" value="TreeGrafter"/>
</dbReference>
<dbReference type="Gene3D" id="3.60.21.10">
    <property type="match status" value="1"/>
</dbReference>
<dbReference type="AlphaFoldDB" id="A0A9D4P4L8"/>
<organism evidence="4">
    <name type="scientific">Dermatophagoides farinae</name>
    <name type="common">American house dust mite</name>
    <dbReference type="NCBI Taxonomy" id="6954"/>
    <lineage>
        <taxon>Eukaryota</taxon>
        <taxon>Metazoa</taxon>
        <taxon>Ecdysozoa</taxon>
        <taxon>Arthropoda</taxon>
        <taxon>Chelicerata</taxon>
        <taxon>Arachnida</taxon>
        <taxon>Acari</taxon>
        <taxon>Acariformes</taxon>
        <taxon>Sarcoptiformes</taxon>
        <taxon>Astigmata</taxon>
        <taxon>Psoroptidia</taxon>
        <taxon>Analgoidea</taxon>
        <taxon>Pyroglyphidae</taxon>
        <taxon>Dermatophagoidinae</taxon>
        <taxon>Dermatophagoides</taxon>
    </lineage>
</organism>
<dbReference type="InterPro" id="IPR029052">
    <property type="entry name" value="Metallo-depent_PP-like"/>
</dbReference>
<dbReference type="GO" id="GO:0004722">
    <property type="term" value="F:protein serine/threonine phosphatase activity"/>
    <property type="evidence" value="ECO:0007669"/>
    <property type="project" value="TreeGrafter"/>
</dbReference>
<keyword evidence="2" id="KW-0472">Membrane</keyword>
<dbReference type="PANTHER" id="PTHR11668:SF496">
    <property type="entry name" value="SERINE_THREONINE-PROTEIN PHOSPHATASE"/>
    <property type="match status" value="1"/>
</dbReference>
<feature type="domain" description="Serine/threonine specific protein phosphatases" evidence="3">
    <location>
        <begin position="161"/>
        <end position="643"/>
    </location>
</feature>
<reference evidence="4" key="1">
    <citation type="submission" date="2020-06" db="EMBL/GenBank/DDBJ databases">
        <authorList>
            <person name="Ji K."/>
            <person name="Li J."/>
        </authorList>
    </citation>
    <scope>NUCLEOTIDE SEQUENCE</scope>
    <source>
        <strain evidence="4">JKM2019</strain>
        <tissue evidence="4">Whole body</tissue>
    </source>
</reference>
<dbReference type="InterPro" id="IPR050341">
    <property type="entry name" value="PP1_catalytic_subunit"/>
</dbReference>
<evidence type="ECO:0000256" key="2">
    <source>
        <dbReference type="SAM" id="Phobius"/>
    </source>
</evidence>
<dbReference type="SMART" id="SM00156">
    <property type="entry name" value="PP2Ac"/>
    <property type="match status" value="1"/>
</dbReference>
<dbReference type="GO" id="GO:0005737">
    <property type="term" value="C:cytoplasm"/>
    <property type="evidence" value="ECO:0007669"/>
    <property type="project" value="TreeGrafter"/>
</dbReference>
<feature type="region of interest" description="Disordered" evidence="1">
    <location>
        <begin position="526"/>
        <end position="554"/>
    </location>
</feature>
<sequence>MNSKRYNNNNEEECQRFFPLKKCQRCCCYFRQQSSLLSPSYRIGSHCVTFNKNGRCRQQQQQKQERQIEISKKSTESTDLIDYEMYERRHQQQRRRYQYSMDFIFSFTSIANIFIELIQDFYRKIHENQILNCCKEVNKNFDQQPLSTTMGIMVATDERSIFAKYLNVLCSKLANMLSHEEKLIKVNAPAFVFGNIDGNLDRLMRMNKLFFQSFPILVENLIFLGNYSGTKYGFGIECLVYLFSMKLVQPNKVHLLRGQNECLVLSNTNNKNKSSSSRSKKKLIGMNETTIMQQPLWNECYQKYGKQYGQIIGETLAKIFALLPIIIIVDENIACVHSGIPLYHQQQLKIVSRPKSTSTTVTEMATDNRSLLKLNKVSTKIVVQQPLPMKKDVLMVKLPPPTSSTLDKQIKINDPKFHYTKSCSGFMTTIMLAEKSCIMEKICLKQQSPSTTTLSSRILSSSSIKSNSSIISLCDAKSQQQSSTMKQEEKSSSSSSSLNYHHHISMANINFKIIKDNQMLTFLTKYDHKRQRRQKLPPKSKDEKSGNKNNQTKINHHQNCWFGRDEFENFLAINNLEFVIRSNGNGTEQNIDDDNVNVGHRGFRTNFDNKCLTITTDQISSSSVNQQNDDHHNTSIVFIDSSDRRIRFIRF</sequence>
<protein>
    <submittedName>
        <fullName evidence="4">Calcineurin-like protein phosphoesterase-like protein</fullName>
    </submittedName>
</protein>
<dbReference type="EMBL" id="SDOV01000002">
    <property type="protein sequence ID" value="KAH7643843.1"/>
    <property type="molecule type" value="Genomic_DNA"/>
</dbReference>
<feature type="transmembrane region" description="Helical" evidence="2">
    <location>
        <begin position="99"/>
        <end position="118"/>
    </location>
</feature>
<comment type="caution">
    <text evidence="4">The sequence shown here is derived from an EMBL/GenBank/DDBJ whole genome shotgun (WGS) entry which is preliminary data.</text>
</comment>
<dbReference type="Proteomes" id="UP000828236">
    <property type="component" value="Unassembled WGS sequence"/>
</dbReference>
<evidence type="ECO:0000313" key="4">
    <source>
        <dbReference type="EMBL" id="KAH7643843.1"/>
    </source>
</evidence>
<reference evidence="4" key="2">
    <citation type="journal article" date="2021" name="World Allergy Organ. J.">
        <title>Chromosome-level assembly of Dermatophagoides farinae genome and transcriptome reveals two novel allergens Der f 37 and Der f 39.</title>
        <authorList>
            <person name="Chen J."/>
            <person name="Cai Z."/>
            <person name="Fan D."/>
            <person name="Hu J."/>
            <person name="Hou Y."/>
            <person name="He Y."/>
            <person name="Zhang Z."/>
            <person name="Zhao Z."/>
            <person name="Gao P."/>
            <person name="Hu W."/>
            <person name="Sun J."/>
            <person name="Li J."/>
            <person name="Ji K."/>
        </authorList>
    </citation>
    <scope>NUCLEOTIDE SEQUENCE</scope>
    <source>
        <strain evidence="4">JKM2019</strain>
    </source>
</reference>
<feature type="region of interest" description="Disordered" evidence="1">
    <location>
        <begin position="477"/>
        <end position="499"/>
    </location>
</feature>
<dbReference type="PANTHER" id="PTHR11668">
    <property type="entry name" value="SERINE/THREONINE PROTEIN PHOSPHATASE"/>
    <property type="match status" value="1"/>
</dbReference>
<dbReference type="InterPro" id="IPR006186">
    <property type="entry name" value="Ser/Thr-sp_prot-phosphatase"/>
</dbReference>
<accession>A0A9D4P4L8</accession>
<evidence type="ECO:0000259" key="3">
    <source>
        <dbReference type="SMART" id="SM00156"/>
    </source>
</evidence>
<proteinExistence type="predicted"/>
<name>A0A9D4P4L8_DERFA</name>